<name>A0A5B7E9L0_PORTR</name>
<gene>
    <name evidence="2" type="ORF">E2C01_023279</name>
</gene>
<comment type="caution">
    <text evidence="2">The sequence shown here is derived from an EMBL/GenBank/DDBJ whole genome shotgun (WGS) entry which is preliminary data.</text>
</comment>
<evidence type="ECO:0000313" key="2">
    <source>
        <dbReference type="EMBL" id="MPC30025.1"/>
    </source>
</evidence>
<dbReference type="Proteomes" id="UP000324222">
    <property type="component" value="Unassembled WGS sequence"/>
</dbReference>
<evidence type="ECO:0000256" key="1">
    <source>
        <dbReference type="SAM" id="Phobius"/>
    </source>
</evidence>
<protein>
    <submittedName>
        <fullName evidence="2">Uncharacterized protein</fullName>
    </submittedName>
</protein>
<dbReference type="EMBL" id="VSRR010002179">
    <property type="protein sequence ID" value="MPC30025.1"/>
    <property type="molecule type" value="Genomic_DNA"/>
</dbReference>
<feature type="transmembrane region" description="Helical" evidence="1">
    <location>
        <begin position="54"/>
        <end position="75"/>
    </location>
</feature>
<proteinExistence type="predicted"/>
<keyword evidence="3" id="KW-1185">Reference proteome</keyword>
<reference evidence="2 3" key="1">
    <citation type="submission" date="2019-05" db="EMBL/GenBank/DDBJ databases">
        <title>Another draft genome of Portunus trituberculatus and its Hox gene families provides insights of decapod evolution.</title>
        <authorList>
            <person name="Jeong J.-H."/>
            <person name="Song I."/>
            <person name="Kim S."/>
            <person name="Choi T."/>
            <person name="Kim D."/>
            <person name="Ryu S."/>
            <person name="Kim W."/>
        </authorList>
    </citation>
    <scope>NUCLEOTIDE SEQUENCE [LARGE SCALE GENOMIC DNA]</scope>
    <source>
        <tissue evidence="2">Muscle</tissue>
    </source>
</reference>
<evidence type="ECO:0000313" key="3">
    <source>
        <dbReference type="Proteomes" id="UP000324222"/>
    </source>
</evidence>
<organism evidence="2 3">
    <name type="scientific">Portunus trituberculatus</name>
    <name type="common">Swimming crab</name>
    <name type="synonym">Neptunus trituberculatus</name>
    <dbReference type="NCBI Taxonomy" id="210409"/>
    <lineage>
        <taxon>Eukaryota</taxon>
        <taxon>Metazoa</taxon>
        <taxon>Ecdysozoa</taxon>
        <taxon>Arthropoda</taxon>
        <taxon>Crustacea</taxon>
        <taxon>Multicrustacea</taxon>
        <taxon>Malacostraca</taxon>
        <taxon>Eumalacostraca</taxon>
        <taxon>Eucarida</taxon>
        <taxon>Decapoda</taxon>
        <taxon>Pleocyemata</taxon>
        <taxon>Brachyura</taxon>
        <taxon>Eubrachyura</taxon>
        <taxon>Portunoidea</taxon>
        <taxon>Portunidae</taxon>
        <taxon>Portuninae</taxon>
        <taxon>Portunus</taxon>
    </lineage>
</organism>
<accession>A0A5B7E9L0</accession>
<keyword evidence="1" id="KW-0472">Membrane</keyword>
<dbReference type="AlphaFoldDB" id="A0A5B7E9L0"/>
<keyword evidence="1" id="KW-1133">Transmembrane helix</keyword>
<keyword evidence="1" id="KW-0812">Transmembrane</keyword>
<sequence>MRSKPTPQHYWVHLLATLHLTDSKVGHRCEFNATPPMLPRSYFVRDTLSFRLGVLIKFAFEILLGVFFDVLFRFYSTWDSFTSSRYFHPSRKVRLVRYKTYTLNFLFFHLEILWQF</sequence>